<dbReference type="Proteomes" id="UP001499854">
    <property type="component" value="Unassembled WGS sequence"/>
</dbReference>
<accession>A0ABN2S3R9</accession>
<evidence type="ECO:0000256" key="1">
    <source>
        <dbReference type="SAM" id="MobiDB-lite"/>
    </source>
</evidence>
<dbReference type="RefSeq" id="WP_344659121.1">
    <property type="nucleotide sequence ID" value="NZ_BAAAQM010000026.1"/>
</dbReference>
<organism evidence="2 3">
    <name type="scientific">Catenulispora subtropica</name>
    <dbReference type="NCBI Taxonomy" id="450798"/>
    <lineage>
        <taxon>Bacteria</taxon>
        <taxon>Bacillati</taxon>
        <taxon>Actinomycetota</taxon>
        <taxon>Actinomycetes</taxon>
        <taxon>Catenulisporales</taxon>
        <taxon>Catenulisporaceae</taxon>
        <taxon>Catenulispora</taxon>
    </lineage>
</organism>
<proteinExistence type="predicted"/>
<evidence type="ECO:0000313" key="3">
    <source>
        <dbReference type="Proteomes" id="UP001499854"/>
    </source>
</evidence>
<feature type="compositionally biased region" description="Pro residues" evidence="1">
    <location>
        <begin position="142"/>
        <end position="163"/>
    </location>
</feature>
<keyword evidence="3" id="KW-1185">Reference proteome</keyword>
<evidence type="ECO:0000313" key="2">
    <source>
        <dbReference type="EMBL" id="GAA1979541.1"/>
    </source>
</evidence>
<name>A0ABN2S3R9_9ACTN</name>
<sequence>MRRCQHFCGCEGNAAGRDPETGLMLCAGCLGRSILGTDCSRARKYFGHMPARFGDGAWDDPPPLRDGDRSAGPAGFEVFLTIRTGFDAPAWDFMPLAEPAAVVAVAAAVGAGWARAGLAGLAGSAASAGLDSVTNPHRPPKDPPPGPLPPPPGRPVQPSPPRR</sequence>
<dbReference type="EMBL" id="BAAAQM010000026">
    <property type="protein sequence ID" value="GAA1979541.1"/>
    <property type="molecule type" value="Genomic_DNA"/>
</dbReference>
<gene>
    <name evidence="2" type="ORF">GCM10009838_45660</name>
</gene>
<reference evidence="2 3" key="1">
    <citation type="journal article" date="2019" name="Int. J. Syst. Evol. Microbiol.">
        <title>The Global Catalogue of Microorganisms (GCM) 10K type strain sequencing project: providing services to taxonomists for standard genome sequencing and annotation.</title>
        <authorList>
            <consortium name="The Broad Institute Genomics Platform"/>
            <consortium name="The Broad Institute Genome Sequencing Center for Infectious Disease"/>
            <person name="Wu L."/>
            <person name="Ma J."/>
        </authorList>
    </citation>
    <scope>NUCLEOTIDE SEQUENCE [LARGE SCALE GENOMIC DNA]</scope>
    <source>
        <strain evidence="2 3">JCM 16013</strain>
    </source>
</reference>
<comment type="caution">
    <text evidence="2">The sequence shown here is derived from an EMBL/GenBank/DDBJ whole genome shotgun (WGS) entry which is preliminary data.</text>
</comment>
<feature type="region of interest" description="Disordered" evidence="1">
    <location>
        <begin position="125"/>
        <end position="163"/>
    </location>
</feature>
<protein>
    <submittedName>
        <fullName evidence="2">Uncharacterized protein</fullName>
    </submittedName>
</protein>